<sequence length="338" mass="36114">MLSTQSTRGERLMRPRLVFIHGIGRPRDPVRELAAWTTALASGMRAAGHSALAGSLSADGGVECVFAHYDDLFRRSQAQGEGDVAPGEAEAEILSDLLLAWVDGLMAEEDGEAGRRLLAGARAQAQPRDQSQGGLDVVRRALNVATTVLALRPWGAAAQWITPKLMVRELGQVARYLARGEADAAGSGLDHRIRARVLAAIGEGPAVVVAHSLGSIVTLEALHELPSATPLFVTLGSPIAMRSVVWPRLAPQPPRVPEGVLRWRNYWDRDDIFAVRPHLERDMAANSSGVLPESRRVDSDGVWVHSAETYLARASVAGPVAEALAETATLPHGTADAQ</sequence>
<evidence type="ECO:0000313" key="2">
    <source>
        <dbReference type="Proteomes" id="UP000002805"/>
    </source>
</evidence>
<dbReference type="Gene3D" id="3.40.50.1820">
    <property type="entry name" value="alpha/beta hydrolase"/>
    <property type="match status" value="1"/>
</dbReference>
<evidence type="ECO:0008006" key="3">
    <source>
        <dbReference type="Google" id="ProtNLM"/>
    </source>
</evidence>
<accession>B5HBM8</accession>
<proteinExistence type="predicted"/>
<evidence type="ECO:0000313" key="1">
    <source>
        <dbReference type="EMBL" id="EDY64239.1"/>
    </source>
</evidence>
<dbReference type="eggNOG" id="COG3591">
    <property type="taxonomic scope" value="Bacteria"/>
</dbReference>
<dbReference type="InterPro" id="IPR029058">
    <property type="entry name" value="AB_hydrolase_fold"/>
</dbReference>
<keyword evidence="2" id="KW-1185">Reference proteome</keyword>
<gene>
    <name evidence="1" type="ORF">SSDG_02314</name>
</gene>
<organism evidence="1 2">
    <name type="scientific">Streptomyces pristinaespiralis (strain ATCC 25486 / DSM 40338 / CBS 914.69 / JCM 4507 / KCC S-0507 / NBRC 13074 / NRRL 2958 / 5647)</name>
    <dbReference type="NCBI Taxonomy" id="457429"/>
    <lineage>
        <taxon>Bacteria</taxon>
        <taxon>Bacillati</taxon>
        <taxon>Actinomycetota</taxon>
        <taxon>Actinomycetes</taxon>
        <taxon>Kitasatosporales</taxon>
        <taxon>Streptomycetaceae</taxon>
        <taxon>Streptomyces</taxon>
    </lineage>
</organism>
<protein>
    <recommendedName>
        <fullName evidence="3">Alpha/beta hydrolase</fullName>
    </recommendedName>
</protein>
<dbReference type="EMBL" id="CM000950">
    <property type="protein sequence ID" value="EDY64239.1"/>
    <property type="molecule type" value="Genomic_DNA"/>
</dbReference>
<reference evidence="2" key="2">
    <citation type="submission" date="2009-10" db="EMBL/GenBank/DDBJ databases">
        <title>The genome sequence of Streptomyces pristinaespiralis strain ATCC 25486.</title>
        <authorList>
            <consortium name="The Broad Institute Genome Sequencing Platform"/>
            <consortium name="Broad Institute Microbial Sequencing Center"/>
            <person name="Fischbach M."/>
            <person name="Godfrey P."/>
            <person name="Ward D."/>
            <person name="Young S."/>
            <person name="Zeng Q."/>
            <person name="Koehrsen M."/>
            <person name="Alvarado L."/>
            <person name="Berlin A.M."/>
            <person name="Bochicchio J."/>
            <person name="Borenstein D."/>
            <person name="Chapman S.B."/>
            <person name="Chen Z."/>
            <person name="Engels R."/>
            <person name="Freedman E."/>
            <person name="Gellesch M."/>
            <person name="Goldberg J."/>
            <person name="Griggs A."/>
            <person name="Gujja S."/>
            <person name="Heilman E.R."/>
            <person name="Heiman D.I."/>
            <person name="Hepburn T.A."/>
            <person name="Howarth C."/>
            <person name="Jen D."/>
            <person name="Larson L."/>
            <person name="Lewis B."/>
            <person name="Mehta T."/>
            <person name="Park D."/>
            <person name="Pearson M."/>
            <person name="Richards J."/>
            <person name="Roberts A."/>
            <person name="Saif S."/>
            <person name="Shea T.D."/>
            <person name="Shenoy N."/>
            <person name="Sisk P."/>
            <person name="Stolte C."/>
            <person name="Sykes S.N."/>
            <person name="Thomson T."/>
            <person name="Walk T."/>
            <person name="White J."/>
            <person name="Yandava C."/>
            <person name="Straight P."/>
            <person name="Clardy J."/>
            <person name="Hung D."/>
            <person name="Kolter R."/>
            <person name="Mekalanos J."/>
            <person name="Walker S."/>
            <person name="Walsh C.T."/>
            <person name="Wieland-Brown L.C."/>
            <person name="Haas B."/>
            <person name="Nusbaum C."/>
            <person name="Birren B."/>
        </authorList>
    </citation>
    <scope>NUCLEOTIDE SEQUENCE [LARGE SCALE GENOMIC DNA]</scope>
    <source>
        <strain evidence="2">ATCC 25486 / DSM 40338 / CBS 914.69 / JCM 4507 / NBRC 13074 / NRRL 2958 / 5647</strain>
    </source>
</reference>
<dbReference type="SUPFAM" id="SSF53474">
    <property type="entry name" value="alpha/beta-Hydrolases"/>
    <property type="match status" value="1"/>
</dbReference>
<reference evidence="2" key="1">
    <citation type="submission" date="2008-02" db="EMBL/GenBank/DDBJ databases">
        <authorList>
            <consortium name="The Broad Institute Genome Sequencing Platform"/>
            <person name="Fischbach M."/>
            <person name="Ward D."/>
            <person name="Young S."/>
            <person name="Jaffe D."/>
            <person name="Gnerre S."/>
            <person name="Berlin A."/>
            <person name="Heiman D."/>
            <person name="Hepburn T."/>
            <person name="Sykes S."/>
            <person name="Alvarado L."/>
            <person name="Kodira C.D."/>
            <person name="Straight P."/>
            <person name="Clardy J."/>
            <person name="Hung D."/>
            <person name="Kolter R."/>
            <person name="Mekalanos J."/>
            <person name="Walker S."/>
            <person name="Walsh C.T."/>
            <person name="Lander E."/>
            <person name="Galagan J."/>
            <person name="Nusbaum C."/>
            <person name="Birren B."/>
        </authorList>
    </citation>
    <scope>NUCLEOTIDE SEQUENCE [LARGE SCALE GENOMIC DNA]</scope>
    <source>
        <strain evidence="2">ATCC 25486 / DSM 40338 / CBS 914.69 / JCM 4507 / NBRC 13074 / NRRL 2958 / 5647</strain>
    </source>
</reference>
<dbReference type="HOGENOM" id="CLU_070813_2_0_11"/>
<name>B5HBM8_STRE2</name>
<dbReference type="Proteomes" id="UP000002805">
    <property type="component" value="Chromosome"/>
</dbReference>
<dbReference type="AlphaFoldDB" id="B5HBM8"/>